<comment type="caution">
    <text evidence="2">The sequence shown here is derived from an EMBL/GenBank/DDBJ whole genome shotgun (WGS) entry which is preliminary data.</text>
</comment>
<gene>
    <name evidence="2" type="ORF">NE848_11050</name>
</gene>
<keyword evidence="1" id="KW-0732">Signal</keyword>
<keyword evidence="3" id="KW-1185">Reference proteome</keyword>
<accession>A0ABT0Z2F9</accession>
<dbReference type="EMBL" id="JAMSCK010000004">
    <property type="protein sequence ID" value="MCM8569918.1"/>
    <property type="molecule type" value="Genomic_DNA"/>
</dbReference>
<name>A0ABT0Z2F9_9FLAO</name>
<feature type="signal peptide" evidence="1">
    <location>
        <begin position="1"/>
        <end position="25"/>
    </location>
</feature>
<sequence length="565" mass="65414">MNNYIKTLFASLLTVLVLSGPSAQSKSSIGTIEKLPEERIYVHLNNTLAFSGQYLYFKIYLLNHSTKRLSDISKIAYLNILNDQNEVVFQETLDIKNGEGYGDYFIPVDFASGNYKIVAYTDWMKNNHRNKYFEQDLFIINPYTSDQAKIRKDSISYMPVSAFRNNVSQNLKLKKLYKNRESVSIDFGSVPKGNYSVSVRKIDSLPHPKHKTVQDIDFGNSANISSEENFKLPEARGKLITGKISTRLDLSLNTLKLALSIPGKDYFLRIIHPDVDGNFYFSVDENFEAKKATLQVLDYDNESFEIEIEEQQLPDTTGLTFQDYGIDKTAEKIILDHSIYNQIENAYFSLKPDTVMVKNHSNIFEGVDRLEYDLDDYRRFKTIQETFIEVVAEVQIRKRDDSYEFRVLKLPPATTYKSDPLILVDGIILKDKKNFVEYYDSRRIDKISIIRNSYYLGSAFFSSVILIETFDAHFAKNHHDSSLKEIEITSGNVRKNYYKQRYPDKSRVNLPDFRTQLLWKPDFNISEGQTLEFFTSDVDGFFEFFIQGFSETGQAISIQQIFQVN</sequence>
<feature type="chain" id="PRO_5046270193" evidence="1">
    <location>
        <begin position="26"/>
        <end position="565"/>
    </location>
</feature>
<organism evidence="2 3">
    <name type="scientific">Gramella jeungdoensis</name>
    <dbReference type="NCBI Taxonomy" id="708091"/>
    <lineage>
        <taxon>Bacteria</taxon>
        <taxon>Pseudomonadati</taxon>
        <taxon>Bacteroidota</taxon>
        <taxon>Flavobacteriia</taxon>
        <taxon>Flavobacteriales</taxon>
        <taxon>Flavobacteriaceae</taxon>
        <taxon>Christiangramia</taxon>
    </lineage>
</organism>
<dbReference type="RefSeq" id="WP_252113509.1">
    <property type="nucleotide sequence ID" value="NZ_JAMSCK010000004.1"/>
</dbReference>
<evidence type="ECO:0000256" key="1">
    <source>
        <dbReference type="SAM" id="SignalP"/>
    </source>
</evidence>
<evidence type="ECO:0000313" key="3">
    <source>
        <dbReference type="Proteomes" id="UP001155077"/>
    </source>
</evidence>
<protein>
    <submittedName>
        <fullName evidence="2">Uncharacterized protein</fullName>
    </submittedName>
</protein>
<dbReference type="Proteomes" id="UP001155077">
    <property type="component" value="Unassembled WGS sequence"/>
</dbReference>
<reference evidence="2" key="1">
    <citation type="submission" date="2022-06" db="EMBL/GenBank/DDBJ databases">
        <title>Gramella sediminis sp. nov., isolated from deep-sea sediment of the Indian Ocean.</title>
        <authorList>
            <person name="Yang L."/>
        </authorList>
    </citation>
    <scope>NUCLEOTIDE SEQUENCE</scope>
    <source>
        <strain evidence="2">HMD3159</strain>
    </source>
</reference>
<proteinExistence type="predicted"/>
<dbReference type="Gene3D" id="2.60.40.1930">
    <property type="match status" value="1"/>
</dbReference>
<evidence type="ECO:0000313" key="2">
    <source>
        <dbReference type="EMBL" id="MCM8569918.1"/>
    </source>
</evidence>